<dbReference type="PROSITE" id="PS50164">
    <property type="entry name" value="GIY_YIG"/>
    <property type="match status" value="1"/>
</dbReference>
<feature type="domain" description="GIY-YIG" evidence="1">
    <location>
        <begin position="5"/>
        <end position="81"/>
    </location>
</feature>
<keyword evidence="3" id="KW-1185">Reference proteome</keyword>
<sequence length="144" mass="17002">MASPKGFILYRIWYGECMAYLGRTKQPLQARIRGHMFQKPMHRAISIHNVTKIEYAEFQTEADMFLYEIYFINKYKPPLNVDDKAHDDLTITLPEADWKEFVPANWEEWKREISVPGTKDTEVWNRIRNQRAAEAGGITDLFCE</sequence>
<protein>
    <recommendedName>
        <fullName evidence="1">GIY-YIG domain-containing protein</fullName>
    </recommendedName>
</protein>
<dbReference type="Gene3D" id="3.40.1440.10">
    <property type="entry name" value="GIY-YIG endonuclease"/>
    <property type="match status" value="1"/>
</dbReference>
<evidence type="ECO:0000313" key="2">
    <source>
        <dbReference type="EMBL" id="MBC8573611.1"/>
    </source>
</evidence>
<gene>
    <name evidence="2" type="ORF">H8716_11045</name>
</gene>
<accession>A0ABR7NB29</accession>
<dbReference type="EMBL" id="JACRSZ010000011">
    <property type="protein sequence ID" value="MBC8573611.1"/>
    <property type="molecule type" value="Genomic_DNA"/>
</dbReference>
<reference evidence="2 3" key="1">
    <citation type="submission" date="2020-08" db="EMBL/GenBank/DDBJ databases">
        <title>Genome public.</title>
        <authorList>
            <person name="Liu C."/>
            <person name="Sun Q."/>
        </authorList>
    </citation>
    <scope>NUCLEOTIDE SEQUENCE [LARGE SCALE GENOMIC DNA]</scope>
    <source>
        <strain evidence="2 3">NSJ-46</strain>
    </source>
</reference>
<dbReference type="RefSeq" id="WP_249308901.1">
    <property type="nucleotide sequence ID" value="NZ_JACRSZ010000011.1"/>
</dbReference>
<proteinExistence type="predicted"/>
<dbReference type="InterPro" id="IPR035901">
    <property type="entry name" value="GIY-YIG_endonuc_sf"/>
</dbReference>
<evidence type="ECO:0000259" key="1">
    <source>
        <dbReference type="PROSITE" id="PS50164"/>
    </source>
</evidence>
<name>A0ABR7NB29_9FIRM</name>
<organism evidence="2 3">
    <name type="scientific">Jingyaoa shaoxingensis</name>
    <dbReference type="NCBI Taxonomy" id="2763671"/>
    <lineage>
        <taxon>Bacteria</taxon>
        <taxon>Bacillati</taxon>
        <taxon>Bacillota</taxon>
        <taxon>Clostridia</taxon>
        <taxon>Lachnospirales</taxon>
        <taxon>Lachnospiraceae</taxon>
        <taxon>Jingyaoa</taxon>
    </lineage>
</organism>
<comment type="caution">
    <text evidence="2">The sequence shown here is derived from an EMBL/GenBank/DDBJ whole genome shotgun (WGS) entry which is preliminary data.</text>
</comment>
<dbReference type="Proteomes" id="UP000657421">
    <property type="component" value="Unassembled WGS sequence"/>
</dbReference>
<dbReference type="InterPro" id="IPR000305">
    <property type="entry name" value="GIY-YIG_endonuc"/>
</dbReference>
<evidence type="ECO:0000313" key="3">
    <source>
        <dbReference type="Proteomes" id="UP000657421"/>
    </source>
</evidence>
<dbReference type="SUPFAM" id="SSF82771">
    <property type="entry name" value="GIY-YIG endonuclease"/>
    <property type="match status" value="1"/>
</dbReference>